<dbReference type="AlphaFoldDB" id="A0AAN6MMV5"/>
<name>A0AAN6MMV5_9PEZI</name>
<evidence type="ECO:0000313" key="2">
    <source>
        <dbReference type="Proteomes" id="UP001303889"/>
    </source>
</evidence>
<gene>
    <name evidence="1" type="ORF">C8A05DRAFT_33436</name>
</gene>
<dbReference type="Proteomes" id="UP001303889">
    <property type="component" value="Unassembled WGS sequence"/>
</dbReference>
<reference evidence="1" key="2">
    <citation type="submission" date="2023-05" db="EMBL/GenBank/DDBJ databases">
        <authorList>
            <consortium name="Lawrence Berkeley National Laboratory"/>
            <person name="Steindorff A."/>
            <person name="Hensen N."/>
            <person name="Bonometti L."/>
            <person name="Westerberg I."/>
            <person name="Brannstrom I.O."/>
            <person name="Guillou S."/>
            <person name="Cros-Aarteil S."/>
            <person name="Calhoun S."/>
            <person name="Haridas S."/>
            <person name="Kuo A."/>
            <person name="Mondo S."/>
            <person name="Pangilinan J."/>
            <person name="Riley R."/>
            <person name="Labutti K."/>
            <person name="Andreopoulos B."/>
            <person name="Lipzen A."/>
            <person name="Chen C."/>
            <person name="Yanf M."/>
            <person name="Daum C."/>
            <person name="Ng V."/>
            <person name="Clum A."/>
            <person name="Ohm R."/>
            <person name="Martin F."/>
            <person name="Silar P."/>
            <person name="Natvig D."/>
            <person name="Lalanne C."/>
            <person name="Gautier V."/>
            <person name="Ament-Velasquez S.L."/>
            <person name="Kruys A."/>
            <person name="Hutchinson M.I."/>
            <person name="Powell A.J."/>
            <person name="Barry K."/>
            <person name="Miller A.N."/>
            <person name="Grigoriev I.V."/>
            <person name="Debuchy R."/>
            <person name="Gladieux P."/>
            <person name="Thoren M.H."/>
            <person name="Johannesson H."/>
        </authorList>
    </citation>
    <scope>NUCLEOTIDE SEQUENCE</scope>
    <source>
        <strain evidence="1">CBS 103.79</strain>
    </source>
</reference>
<dbReference type="EMBL" id="MU855483">
    <property type="protein sequence ID" value="KAK3902862.1"/>
    <property type="molecule type" value="Genomic_DNA"/>
</dbReference>
<accession>A0AAN6MMV5</accession>
<proteinExistence type="predicted"/>
<feature type="non-terminal residue" evidence="1">
    <location>
        <position position="214"/>
    </location>
</feature>
<keyword evidence="2" id="KW-1185">Reference proteome</keyword>
<sequence>MHHHRGGAFLTTHTAQVDVTETSTTFTTSTRLFSFVVPDIRKRHTTCPSLVSKNLVHHPRSRLSRACSCLGVTPTTSTVTLGPSTAPATTVALTATSIVTQLVSETNILTATSVSVSVVDTTATSTVTAVATSVATFYPNCDPAHWSSVLRYPRDSVNVESPIPANDAASCCRACQETLNCIAGVYVGFGCELIIKTSTTGPQNDMCPLGVLGS</sequence>
<organism evidence="1 2">
    <name type="scientific">Staphylotrichum tortipilum</name>
    <dbReference type="NCBI Taxonomy" id="2831512"/>
    <lineage>
        <taxon>Eukaryota</taxon>
        <taxon>Fungi</taxon>
        <taxon>Dikarya</taxon>
        <taxon>Ascomycota</taxon>
        <taxon>Pezizomycotina</taxon>
        <taxon>Sordariomycetes</taxon>
        <taxon>Sordariomycetidae</taxon>
        <taxon>Sordariales</taxon>
        <taxon>Chaetomiaceae</taxon>
        <taxon>Staphylotrichum</taxon>
    </lineage>
</organism>
<protein>
    <recommendedName>
        <fullName evidence="3">Apple domain-containing protein</fullName>
    </recommendedName>
</protein>
<evidence type="ECO:0000313" key="1">
    <source>
        <dbReference type="EMBL" id="KAK3902862.1"/>
    </source>
</evidence>
<comment type="caution">
    <text evidence="1">The sequence shown here is derived from an EMBL/GenBank/DDBJ whole genome shotgun (WGS) entry which is preliminary data.</text>
</comment>
<evidence type="ECO:0008006" key="3">
    <source>
        <dbReference type="Google" id="ProtNLM"/>
    </source>
</evidence>
<reference evidence="1" key="1">
    <citation type="journal article" date="2023" name="Mol. Phylogenet. Evol.">
        <title>Genome-scale phylogeny and comparative genomics of the fungal order Sordariales.</title>
        <authorList>
            <person name="Hensen N."/>
            <person name="Bonometti L."/>
            <person name="Westerberg I."/>
            <person name="Brannstrom I.O."/>
            <person name="Guillou S."/>
            <person name="Cros-Aarteil S."/>
            <person name="Calhoun S."/>
            <person name="Haridas S."/>
            <person name="Kuo A."/>
            <person name="Mondo S."/>
            <person name="Pangilinan J."/>
            <person name="Riley R."/>
            <person name="LaButti K."/>
            <person name="Andreopoulos B."/>
            <person name="Lipzen A."/>
            <person name="Chen C."/>
            <person name="Yan M."/>
            <person name="Daum C."/>
            <person name="Ng V."/>
            <person name="Clum A."/>
            <person name="Steindorff A."/>
            <person name="Ohm R.A."/>
            <person name="Martin F."/>
            <person name="Silar P."/>
            <person name="Natvig D.O."/>
            <person name="Lalanne C."/>
            <person name="Gautier V."/>
            <person name="Ament-Velasquez S.L."/>
            <person name="Kruys A."/>
            <person name="Hutchinson M.I."/>
            <person name="Powell A.J."/>
            <person name="Barry K."/>
            <person name="Miller A.N."/>
            <person name="Grigoriev I.V."/>
            <person name="Debuchy R."/>
            <person name="Gladieux P."/>
            <person name="Hiltunen Thoren M."/>
            <person name="Johannesson H."/>
        </authorList>
    </citation>
    <scope>NUCLEOTIDE SEQUENCE</scope>
    <source>
        <strain evidence="1">CBS 103.79</strain>
    </source>
</reference>